<protein>
    <submittedName>
        <fullName evidence="2">Uncharacterized protein</fullName>
    </submittedName>
</protein>
<evidence type="ECO:0000313" key="3">
    <source>
        <dbReference type="Proteomes" id="UP000016801"/>
    </source>
</evidence>
<accession>M1W1L4</accession>
<dbReference type="Proteomes" id="UP000016801">
    <property type="component" value="Unassembled WGS sequence"/>
</dbReference>
<dbReference type="HOGENOM" id="CLU_1885546_0_0_1"/>
<sequence length="158" mass="18233">MSVRTLPVPKREEPITEDLDKPSIMSPETHSPLNGADNVSSGHSKPLAVVNGDMEEPFLAAMQTALHALGDLMENREQQQKMAMADAEEYYPLGYSEEQWFRLMEVFLEFVNSRIELRRAIAEAREHWLIDHGYARGKPGIMDDYLRLPHWARRYFDS</sequence>
<dbReference type="EMBL" id="CAGA01000027">
    <property type="protein sequence ID" value="CCE31036.1"/>
    <property type="molecule type" value="Genomic_DNA"/>
</dbReference>
<dbReference type="AlphaFoldDB" id="M1W1L4"/>
<gene>
    <name evidence="2" type="ORF">CPUR_04887</name>
</gene>
<organism evidence="2 3">
    <name type="scientific">Claviceps purpurea (strain 20.1)</name>
    <name type="common">Ergot fungus</name>
    <name type="synonym">Sphacelia segetum</name>
    <dbReference type="NCBI Taxonomy" id="1111077"/>
    <lineage>
        <taxon>Eukaryota</taxon>
        <taxon>Fungi</taxon>
        <taxon>Dikarya</taxon>
        <taxon>Ascomycota</taxon>
        <taxon>Pezizomycotina</taxon>
        <taxon>Sordariomycetes</taxon>
        <taxon>Hypocreomycetidae</taxon>
        <taxon>Hypocreales</taxon>
        <taxon>Clavicipitaceae</taxon>
        <taxon>Claviceps</taxon>
    </lineage>
</organism>
<feature type="region of interest" description="Disordered" evidence="1">
    <location>
        <begin position="1"/>
        <end position="43"/>
    </location>
</feature>
<evidence type="ECO:0000256" key="1">
    <source>
        <dbReference type="SAM" id="MobiDB-lite"/>
    </source>
</evidence>
<evidence type="ECO:0000313" key="2">
    <source>
        <dbReference type="EMBL" id="CCE31036.1"/>
    </source>
</evidence>
<comment type="caution">
    <text evidence="2">The sequence shown here is derived from an EMBL/GenBank/DDBJ whole genome shotgun (WGS) entry which is preliminary data.</text>
</comment>
<name>M1W1L4_CLAP2</name>
<dbReference type="OrthoDB" id="4956997at2759"/>
<reference evidence="2 3" key="1">
    <citation type="journal article" date="2013" name="PLoS Genet.">
        <title>Plant-symbiotic fungi as chemical engineers: Multi-genome analysis of the Clavicipitaceae reveals dynamics of alkaloid loci.</title>
        <authorList>
            <person name="Schardl C.L."/>
            <person name="Young C.A."/>
            <person name="Hesse U."/>
            <person name="Amyotte S.G."/>
            <person name="Andreeva K."/>
            <person name="Calie P.J."/>
            <person name="Fleetwood D.J."/>
            <person name="Haws D.C."/>
            <person name="Moore N."/>
            <person name="Oeser B."/>
            <person name="Panaccione D.G."/>
            <person name="Schweri K.K."/>
            <person name="Voisey C.R."/>
            <person name="Farman M.L."/>
            <person name="Jaromczyk J.W."/>
            <person name="Roe B.A."/>
            <person name="O'Sullivan D.M."/>
            <person name="Scott B."/>
            <person name="Tudzynski P."/>
            <person name="An Z."/>
            <person name="Arnaoudova E.G."/>
            <person name="Bullock C.T."/>
            <person name="Charlton N.D."/>
            <person name="Chen L."/>
            <person name="Cox M."/>
            <person name="Dinkins R.D."/>
            <person name="Florea S."/>
            <person name="Glenn A.E."/>
            <person name="Gordon A."/>
            <person name="Gueldener U."/>
            <person name="Harris D.R."/>
            <person name="Hollin W."/>
            <person name="Jaromczyk J."/>
            <person name="Johnson R.D."/>
            <person name="Khan A.K."/>
            <person name="Leistner E."/>
            <person name="Leuchtmann A."/>
            <person name="Li C."/>
            <person name="Liu J."/>
            <person name="Liu J."/>
            <person name="Liu M."/>
            <person name="Mace W."/>
            <person name="Machado C."/>
            <person name="Nagabhyru P."/>
            <person name="Pan J."/>
            <person name="Schmid J."/>
            <person name="Sugawara K."/>
            <person name="Steiner U."/>
            <person name="Takach J.E."/>
            <person name="Tanaka E."/>
            <person name="Webb J.S."/>
            <person name="Wilson E.V."/>
            <person name="Wiseman J.L."/>
            <person name="Yoshida R."/>
            <person name="Zeng Z."/>
        </authorList>
    </citation>
    <scope>NUCLEOTIDE SEQUENCE [LARGE SCALE GENOMIC DNA]</scope>
    <source>
        <strain evidence="2 3">20.1</strain>
    </source>
</reference>
<feature type="compositionally biased region" description="Polar residues" evidence="1">
    <location>
        <begin position="26"/>
        <end position="43"/>
    </location>
</feature>
<feature type="compositionally biased region" description="Basic and acidic residues" evidence="1">
    <location>
        <begin position="9"/>
        <end position="21"/>
    </location>
</feature>
<proteinExistence type="predicted"/>
<dbReference type="VEuPathDB" id="FungiDB:CPUR_04887"/>
<keyword evidence="3" id="KW-1185">Reference proteome</keyword>